<accession>A0A0C1Q3A8</accession>
<keyword evidence="2" id="KW-0812">Transmembrane</keyword>
<reference evidence="3 4" key="1">
    <citation type="submission" date="2014-06" db="EMBL/GenBank/DDBJ databases">
        <title>Functional and comparative genomic analyses of the Drosophila gut microbiota identify candidate symbiosis factors.</title>
        <authorList>
            <person name="Newell P.D."/>
            <person name="Chaston J.M."/>
            <person name="Douglas A.E."/>
        </authorList>
    </citation>
    <scope>NUCLEOTIDE SEQUENCE [LARGE SCALE GENOMIC DNA]</scope>
    <source>
        <strain evidence="3 4">DmCS_002</strain>
    </source>
</reference>
<organism evidence="3 4">
    <name type="scientific">Fructilactobacillus fructivorans</name>
    <dbReference type="NCBI Taxonomy" id="1614"/>
    <lineage>
        <taxon>Bacteria</taxon>
        <taxon>Bacillati</taxon>
        <taxon>Bacillota</taxon>
        <taxon>Bacilli</taxon>
        <taxon>Lactobacillales</taxon>
        <taxon>Lactobacillaceae</taxon>
        <taxon>Fructilactobacillus</taxon>
    </lineage>
</organism>
<dbReference type="PATRIC" id="fig|1614.7.peg.257"/>
<name>A0A0C1Q3A8_9LACO</name>
<keyword evidence="2" id="KW-0472">Membrane</keyword>
<gene>
    <name evidence="3" type="ORF">LfDm3_0267</name>
</gene>
<dbReference type="GeneID" id="74912959"/>
<feature type="transmembrane region" description="Helical" evidence="2">
    <location>
        <begin position="230"/>
        <end position="249"/>
    </location>
</feature>
<feature type="compositionally biased region" description="Basic and acidic residues" evidence="1">
    <location>
        <begin position="207"/>
        <end position="225"/>
    </location>
</feature>
<keyword evidence="4" id="KW-1185">Reference proteome</keyword>
<evidence type="ECO:0000256" key="1">
    <source>
        <dbReference type="SAM" id="MobiDB-lite"/>
    </source>
</evidence>
<protein>
    <submittedName>
        <fullName evidence="3">Uncharacterized protein</fullName>
    </submittedName>
</protein>
<dbReference type="EMBL" id="JOJZ01000009">
    <property type="protein sequence ID" value="KID42338.1"/>
    <property type="molecule type" value="Genomic_DNA"/>
</dbReference>
<dbReference type="RefSeq" id="WP_156112329.1">
    <property type="nucleotide sequence ID" value="NZ_JOJZ01000009.1"/>
</dbReference>
<feature type="compositionally biased region" description="Basic and acidic residues" evidence="1">
    <location>
        <begin position="146"/>
        <end position="156"/>
    </location>
</feature>
<feature type="compositionally biased region" description="Low complexity" evidence="1">
    <location>
        <begin position="172"/>
        <end position="206"/>
    </location>
</feature>
<comment type="caution">
    <text evidence="3">The sequence shown here is derived from an EMBL/GenBank/DDBJ whole genome shotgun (WGS) entry which is preliminary data.</text>
</comment>
<keyword evidence="2" id="KW-1133">Transmembrane helix</keyword>
<feature type="compositionally biased region" description="Polar residues" evidence="1">
    <location>
        <begin position="157"/>
        <end position="167"/>
    </location>
</feature>
<evidence type="ECO:0000313" key="4">
    <source>
        <dbReference type="Proteomes" id="UP000031397"/>
    </source>
</evidence>
<dbReference type="Proteomes" id="UP000031397">
    <property type="component" value="Unassembled WGS sequence"/>
</dbReference>
<dbReference type="AlphaFoldDB" id="A0A0C1Q3A8"/>
<feature type="region of interest" description="Disordered" evidence="1">
    <location>
        <begin position="120"/>
        <end position="225"/>
    </location>
</feature>
<proteinExistence type="predicted"/>
<feature type="compositionally biased region" description="Polar residues" evidence="1">
    <location>
        <begin position="120"/>
        <end position="144"/>
    </location>
</feature>
<sequence>MMNIKKIALSLLVGTTLFSGGFFISHPNSVHADPNVSESTAQGRVVVQYVNALTGQPIRSSKVIYGAPNSMLDLSNDVPNIPGYVAGSNRADNGGNTYPAGGQSMTVTIAYQPLNQAGQTGIWQGGNATTPANNAKSDPQTGNANDRAKTNGDDNSGKQSNANQGKADSTDKQVNQNQPNQQNKKQDNSKNQANQESQKQQNNQKQSKQDKQAKKDDRTKKSAKRDHTPWMIGGIIVILIVGIGAFVWYRVRKAHHFRH</sequence>
<evidence type="ECO:0000256" key="2">
    <source>
        <dbReference type="SAM" id="Phobius"/>
    </source>
</evidence>
<evidence type="ECO:0000313" key="3">
    <source>
        <dbReference type="EMBL" id="KID42338.1"/>
    </source>
</evidence>